<dbReference type="Proteomes" id="UP000265520">
    <property type="component" value="Unassembled WGS sequence"/>
</dbReference>
<evidence type="ECO:0000313" key="2">
    <source>
        <dbReference type="Proteomes" id="UP000265520"/>
    </source>
</evidence>
<reference evidence="1 2" key="1">
    <citation type="journal article" date="2018" name="Front. Plant Sci.">
        <title>Red Clover (Trifolium pratense) and Zigzag Clover (T. medium) - A Picture of Genomic Similarities and Differences.</title>
        <authorList>
            <person name="Dluhosova J."/>
            <person name="Istvanek J."/>
            <person name="Nedelnik J."/>
            <person name="Repkova J."/>
        </authorList>
    </citation>
    <scope>NUCLEOTIDE SEQUENCE [LARGE SCALE GENOMIC DNA]</scope>
    <source>
        <strain evidence="2">cv. 10/8</strain>
        <tissue evidence="1">Leaf</tissue>
    </source>
</reference>
<dbReference type="EMBL" id="LXQA010701736">
    <property type="protein sequence ID" value="MCI66759.1"/>
    <property type="molecule type" value="Genomic_DNA"/>
</dbReference>
<feature type="non-terminal residue" evidence="1">
    <location>
        <position position="27"/>
    </location>
</feature>
<evidence type="ECO:0000313" key="1">
    <source>
        <dbReference type="EMBL" id="MCI66759.1"/>
    </source>
</evidence>
<name>A0A392U097_9FABA</name>
<organism evidence="1 2">
    <name type="scientific">Trifolium medium</name>
    <dbReference type="NCBI Taxonomy" id="97028"/>
    <lineage>
        <taxon>Eukaryota</taxon>
        <taxon>Viridiplantae</taxon>
        <taxon>Streptophyta</taxon>
        <taxon>Embryophyta</taxon>
        <taxon>Tracheophyta</taxon>
        <taxon>Spermatophyta</taxon>
        <taxon>Magnoliopsida</taxon>
        <taxon>eudicotyledons</taxon>
        <taxon>Gunneridae</taxon>
        <taxon>Pentapetalae</taxon>
        <taxon>rosids</taxon>
        <taxon>fabids</taxon>
        <taxon>Fabales</taxon>
        <taxon>Fabaceae</taxon>
        <taxon>Papilionoideae</taxon>
        <taxon>50 kb inversion clade</taxon>
        <taxon>NPAAA clade</taxon>
        <taxon>Hologalegina</taxon>
        <taxon>IRL clade</taxon>
        <taxon>Trifolieae</taxon>
        <taxon>Trifolium</taxon>
    </lineage>
</organism>
<comment type="caution">
    <text evidence="1">The sequence shown here is derived from an EMBL/GenBank/DDBJ whole genome shotgun (WGS) entry which is preliminary data.</text>
</comment>
<protein>
    <submittedName>
        <fullName evidence="1">Uncharacterized protein</fullName>
    </submittedName>
</protein>
<keyword evidence="2" id="KW-1185">Reference proteome</keyword>
<proteinExistence type="predicted"/>
<sequence>MGRRGYKLPELWKGKSKEDMGQTLIKG</sequence>
<accession>A0A392U097</accession>
<dbReference type="AlphaFoldDB" id="A0A392U097"/>